<feature type="transmembrane region" description="Helical" evidence="6">
    <location>
        <begin position="263"/>
        <end position="285"/>
    </location>
</feature>
<dbReference type="OrthoDB" id="5322100at2759"/>
<evidence type="ECO:0000313" key="9">
    <source>
        <dbReference type="Proteomes" id="UP000515135"/>
    </source>
</evidence>
<dbReference type="RefSeq" id="XP_019642872.1">
    <property type="nucleotide sequence ID" value="XM_019787313.1"/>
</dbReference>
<comment type="similarity">
    <text evidence="2">Belongs to the polycystin family.</text>
</comment>
<feature type="transmembrane region" description="Helical" evidence="6">
    <location>
        <begin position="223"/>
        <end position="243"/>
    </location>
</feature>
<dbReference type="GO" id="GO:0016020">
    <property type="term" value="C:membrane"/>
    <property type="evidence" value="ECO:0007669"/>
    <property type="project" value="UniProtKB-SubCell"/>
</dbReference>
<evidence type="ECO:0000259" key="7">
    <source>
        <dbReference type="Pfam" id="PF08016"/>
    </source>
</evidence>
<evidence type="ECO:0000256" key="2">
    <source>
        <dbReference type="ARBA" id="ARBA00007200"/>
    </source>
</evidence>
<dbReference type="AlphaFoldDB" id="A0A6P5AI47"/>
<proteinExistence type="inferred from homology"/>
<evidence type="ECO:0000256" key="1">
    <source>
        <dbReference type="ARBA" id="ARBA00004141"/>
    </source>
</evidence>
<accession>A0A6P5AI47</accession>
<evidence type="ECO:0000256" key="5">
    <source>
        <dbReference type="ARBA" id="ARBA00023136"/>
    </source>
</evidence>
<dbReference type="InterPro" id="IPR046791">
    <property type="entry name" value="Polycystin_dom"/>
</dbReference>
<keyword evidence="5 6" id="KW-0472">Membrane</keyword>
<dbReference type="PANTHER" id="PTHR10877:SF194">
    <property type="entry name" value="LOCATION OF VULVA DEFECTIVE 1"/>
    <property type="match status" value="1"/>
</dbReference>
<dbReference type="FunFam" id="1.10.287.70:FF:000216">
    <property type="entry name" value="Polycystic kidney disease 1b"/>
    <property type="match status" value="1"/>
</dbReference>
<keyword evidence="4 6" id="KW-1133">Transmembrane helix</keyword>
<dbReference type="KEGG" id="bbel:109484089"/>
<comment type="subcellular location">
    <subcellularLocation>
        <location evidence="1">Membrane</location>
        <topology evidence="1">Multi-pass membrane protein</topology>
    </subcellularLocation>
</comment>
<feature type="domain" description="Polycystin" evidence="8">
    <location>
        <begin position="11"/>
        <end position="217"/>
    </location>
</feature>
<evidence type="ECO:0000256" key="6">
    <source>
        <dbReference type="SAM" id="Phobius"/>
    </source>
</evidence>
<dbReference type="PANTHER" id="PTHR10877">
    <property type="entry name" value="POLYCYSTIN FAMILY MEMBER"/>
    <property type="match status" value="1"/>
</dbReference>
<sequence>ISNYINSVCLIQVDDAQSFWNFVRYTLSPALYGNQWYNDGNREPGGFMADKTSYVVGPVRIRQLRVAEDPSCERAGPVQHIFKDCTNAYSHSSHDSSSYGMGWSETPDDNSSLLVQNETNPWIYRHSPDIPVVGTHATYWDGGYFVTVTNTTPAAVLATVAQLEPSGWIDRYTRAVFIEMTVYNPHANLFSVVNLLTEFTAIGKAYPRVDIATVRLYRFQTPWAWVVVGFQGVFIIFTLYFVFRECDMVVLGADTMKKAAGPLSGFFFIFTIVFVAFATFAFLVFGSTEEGFSPFVATVETMFTLLLGKFYELSDAKTVMGPLFTFTFITFFQWVILTMVVAILDGAIHEVAEENSQQKPETEQVADLMLERLQSWVGGWRGKGRSSSAIQEDCNPTEEELTDFLTNADFVRLQGRQDSSSTSVEFCIENQISSGTV</sequence>
<dbReference type="InterPro" id="IPR051223">
    <property type="entry name" value="Polycystin"/>
</dbReference>
<evidence type="ECO:0000256" key="4">
    <source>
        <dbReference type="ARBA" id="ARBA00022989"/>
    </source>
</evidence>
<name>A0A6P5AI47_BRABE</name>
<dbReference type="GeneID" id="109484089"/>
<keyword evidence="9" id="KW-1185">Reference proteome</keyword>
<evidence type="ECO:0000259" key="8">
    <source>
        <dbReference type="Pfam" id="PF20519"/>
    </source>
</evidence>
<feature type="domain" description="Polycystin cation channel PKD1/PKD2" evidence="7">
    <location>
        <begin position="253"/>
        <end position="351"/>
    </location>
</feature>
<dbReference type="GO" id="GO:0005262">
    <property type="term" value="F:calcium channel activity"/>
    <property type="evidence" value="ECO:0007669"/>
    <property type="project" value="TreeGrafter"/>
</dbReference>
<keyword evidence="3 6" id="KW-0812">Transmembrane</keyword>
<reference evidence="10" key="1">
    <citation type="submission" date="2025-08" db="UniProtKB">
        <authorList>
            <consortium name="RefSeq"/>
        </authorList>
    </citation>
    <scope>IDENTIFICATION</scope>
    <source>
        <tissue evidence="10">Gonad</tissue>
    </source>
</reference>
<dbReference type="GO" id="GO:0050982">
    <property type="term" value="P:detection of mechanical stimulus"/>
    <property type="evidence" value="ECO:0007669"/>
    <property type="project" value="TreeGrafter"/>
</dbReference>
<dbReference type="InterPro" id="IPR013122">
    <property type="entry name" value="PKD1_2_channel"/>
</dbReference>
<evidence type="ECO:0000256" key="3">
    <source>
        <dbReference type="ARBA" id="ARBA00022692"/>
    </source>
</evidence>
<gene>
    <name evidence="10" type="primary">LOC109484089</name>
</gene>
<protein>
    <submittedName>
        <fullName evidence="10">Polycystic kidney disease 2-like 1 protein</fullName>
    </submittedName>
</protein>
<dbReference type="Pfam" id="PF08016">
    <property type="entry name" value="PKD_channel"/>
    <property type="match status" value="1"/>
</dbReference>
<dbReference type="Gene3D" id="1.10.287.70">
    <property type="match status" value="1"/>
</dbReference>
<dbReference type="Pfam" id="PF20519">
    <property type="entry name" value="Polycystin_dom"/>
    <property type="match status" value="1"/>
</dbReference>
<evidence type="ECO:0000313" key="10">
    <source>
        <dbReference type="RefSeq" id="XP_019642872.1"/>
    </source>
</evidence>
<organism evidence="9 10">
    <name type="scientific">Branchiostoma belcheri</name>
    <name type="common">Amphioxus</name>
    <dbReference type="NCBI Taxonomy" id="7741"/>
    <lineage>
        <taxon>Eukaryota</taxon>
        <taxon>Metazoa</taxon>
        <taxon>Chordata</taxon>
        <taxon>Cephalochordata</taxon>
        <taxon>Leptocardii</taxon>
        <taxon>Amphioxiformes</taxon>
        <taxon>Branchiostomatidae</taxon>
        <taxon>Branchiostoma</taxon>
    </lineage>
</organism>
<dbReference type="Proteomes" id="UP000515135">
    <property type="component" value="Unplaced"/>
</dbReference>
<feature type="non-terminal residue" evidence="10">
    <location>
        <position position="1"/>
    </location>
</feature>
<feature type="transmembrane region" description="Helical" evidence="6">
    <location>
        <begin position="323"/>
        <end position="344"/>
    </location>
</feature>